<evidence type="ECO:0000313" key="1">
    <source>
        <dbReference type="EMBL" id="MPN25082.1"/>
    </source>
</evidence>
<reference evidence="1" key="1">
    <citation type="submission" date="2019-08" db="EMBL/GenBank/DDBJ databases">
        <authorList>
            <person name="Kucharzyk K."/>
            <person name="Murdoch R.W."/>
            <person name="Higgins S."/>
            <person name="Loffler F."/>
        </authorList>
    </citation>
    <scope>NUCLEOTIDE SEQUENCE</scope>
</reference>
<dbReference type="SUPFAM" id="SSF56935">
    <property type="entry name" value="Porins"/>
    <property type="match status" value="1"/>
</dbReference>
<accession>A0A645GG97</accession>
<dbReference type="AlphaFoldDB" id="A0A645GG97"/>
<evidence type="ECO:0008006" key="2">
    <source>
        <dbReference type="Google" id="ProtNLM"/>
    </source>
</evidence>
<proteinExistence type="predicted"/>
<comment type="caution">
    <text evidence="1">The sequence shown here is derived from an EMBL/GenBank/DDBJ whole genome shotgun (WGS) entry which is preliminary data.</text>
</comment>
<dbReference type="EMBL" id="VSSQ01074134">
    <property type="protein sequence ID" value="MPN25082.1"/>
    <property type="molecule type" value="Genomic_DNA"/>
</dbReference>
<organism evidence="1">
    <name type="scientific">bioreactor metagenome</name>
    <dbReference type="NCBI Taxonomy" id="1076179"/>
    <lineage>
        <taxon>unclassified sequences</taxon>
        <taxon>metagenomes</taxon>
        <taxon>ecological metagenomes</taxon>
    </lineage>
</organism>
<dbReference type="PROSITE" id="PS00018">
    <property type="entry name" value="EF_HAND_1"/>
    <property type="match status" value="1"/>
</dbReference>
<protein>
    <recommendedName>
        <fullName evidence="2">TonB-dependent receptor SusC</fullName>
    </recommendedName>
</protein>
<sequence length="202" mass="22889">MFVPPFYNVRLHPGDVKLIDIDGDGNITDEDYTTIGNPIPNYVFGFNTNFRYKKLSVQLFFEGAAKYDIANLNLLDDVYVSGNFWNVRENTYKDAFSESNLNGKFPRFNALGVKNISSRIMEDGSYLRFSDFIIGYDLQLPMIKWIESVGLTFAAKNLFVITNYSGFDPNVNSYSYNLSSIGIDNAAYPSARSYSIGVKVKF</sequence>
<gene>
    <name evidence="1" type="ORF">SDC9_172489</name>
</gene>
<dbReference type="InterPro" id="IPR018247">
    <property type="entry name" value="EF_Hand_1_Ca_BS"/>
</dbReference>
<name>A0A645GG97_9ZZZZ</name>